<dbReference type="InterPro" id="IPR057264">
    <property type="entry name" value="Ribosomal_uL24_C"/>
</dbReference>
<evidence type="ECO:0000256" key="3">
    <source>
        <dbReference type="ARBA" id="ARBA00023274"/>
    </source>
</evidence>
<dbReference type="InterPro" id="IPR014722">
    <property type="entry name" value="Rib_uL2_dom2"/>
</dbReference>
<keyword evidence="5" id="KW-0699">rRNA-binding</keyword>
<dbReference type="InterPro" id="IPR003256">
    <property type="entry name" value="Ribosomal_uL24"/>
</dbReference>
<dbReference type="InterPro" id="IPR005824">
    <property type="entry name" value="KOW"/>
</dbReference>
<dbReference type="InterPro" id="IPR041988">
    <property type="entry name" value="Ribosomal_uL24_KOW"/>
</dbReference>
<evidence type="ECO:0000256" key="5">
    <source>
        <dbReference type="HAMAP-Rule" id="MF_01326"/>
    </source>
</evidence>
<keyword evidence="3 5" id="KW-0687">Ribonucleoprotein</keyword>
<gene>
    <name evidence="5" type="primary">rplX</name>
    <name evidence="9" type="ORF">A3C82_00290</name>
</gene>
<evidence type="ECO:0000256" key="2">
    <source>
        <dbReference type="ARBA" id="ARBA00022980"/>
    </source>
</evidence>
<evidence type="ECO:0000259" key="8">
    <source>
        <dbReference type="SMART" id="SM00739"/>
    </source>
</evidence>
<dbReference type="GO" id="GO:1990904">
    <property type="term" value="C:ribonucleoprotein complex"/>
    <property type="evidence" value="ECO:0007669"/>
    <property type="project" value="UniProtKB-KW"/>
</dbReference>
<comment type="subunit">
    <text evidence="5">Part of the 50S ribosomal subunit.</text>
</comment>
<protein>
    <recommendedName>
        <fullName evidence="4 5">Large ribosomal subunit protein uL24</fullName>
    </recommendedName>
</protein>
<sequence length="103" mass="11308">MKIKKGDNVMVLKGKDRGKKGKVQQVFPREGKLVVEGMNMRKKHIKAKRAGEKGQIVHTAGRMDGSNVALVCPKCSKPTRIGSAVQGSKKYRSCKNCKAIIDL</sequence>
<keyword evidence="5" id="KW-0694">RNA-binding</keyword>
<dbReference type="Proteomes" id="UP000176901">
    <property type="component" value="Unassembled WGS sequence"/>
</dbReference>
<comment type="caution">
    <text evidence="9">The sequence shown here is derived from an EMBL/GenBank/DDBJ whole genome shotgun (WGS) entry which is preliminary data.</text>
</comment>
<evidence type="ECO:0000256" key="1">
    <source>
        <dbReference type="ARBA" id="ARBA00010618"/>
    </source>
</evidence>
<dbReference type="GO" id="GO:0006412">
    <property type="term" value="P:translation"/>
    <property type="evidence" value="ECO:0007669"/>
    <property type="project" value="UniProtKB-UniRule"/>
</dbReference>
<name>A0A1G2R3K1_9BACT</name>
<feature type="region of interest" description="Disordered" evidence="7">
    <location>
        <begin position="1"/>
        <end position="23"/>
    </location>
</feature>
<dbReference type="InterPro" id="IPR008991">
    <property type="entry name" value="Translation_prot_SH3-like_sf"/>
</dbReference>
<evidence type="ECO:0000256" key="6">
    <source>
        <dbReference type="RuleBase" id="RU003477"/>
    </source>
</evidence>
<dbReference type="STRING" id="1802451.A3C82_00290"/>
<evidence type="ECO:0000256" key="4">
    <source>
        <dbReference type="ARBA" id="ARBA00035206"/>
    </source>
</evidence>
<dbReference type="PROSITE" id="PS01108">
    <property type="entry name" value="RIBOSOMAL_L24"/>
    <property type="match status" value="1"/>
</dbReference>
<evidence type="ECO:0000256" key="7">
    <source>
        <dbReference type="SAM" id="MobiDB-lite"/>
    </source>
</evidence>
<dbReference type="SUPFAM" id="SSF50104">
    <property type="entry name" value="Translation proteins SH3-like domain"/>
    <property type="match status" value="1"/>
</dbReference>
<dbReference type="PANTHER" id="PTHR12903">
    <property type="entry name" value="MITOCHONDRIAL RIBOSOMAL PROTEIN L24"/>
    <property type="match status" value="1"/>
</dbReference>
<comment type="function">
    <text evidence="5">One of two assembly initiator proteins, it binds directly to the 5'-end of the 23S rRNA, where it nucleates assembly of the 50S subunit.</text>
</comment>
<reference evidence="9 10" key="1">
    <citation type="journal article" date="2016" name="Nat. Commun.">
        <title>Thousands of microbial genomes shed light on interconnected biogeochemical processes in an aquifer system.</title>
        <authorList>
            <person name="Anantharaman K."/>
            <person name="Brown C.T."/>
            <person name="Hug L.A."/>
            <person name="Sharon I."/>
            <person name="Castelle C.J."/>
            <person name="Probst A.J."/>
            <person name="Thomas B.C."/>
            <person name="Singh A."/>
            <person name="Wilkins M.J."/>
            <person name="Karaoz U."/>
            <person name="Brodie E.L."/>
            <person name="Williams K.H."/>
            <person name="Hubbard S.S."/>
            <person name="Banfield J.F."/>
        </authorList>
    </citation>
    <scope>NUCLEOTIDE SEQUENCE [LARGE SCALE GENOMIC DNA]</scope>
</reference>
<dbReference type="Gene3D" id="2.30.30.30">
    <property type="match status" value="1"/>
</dbReference>
<dbReference type="Pfam" id="PF00467">
    <property type="entry name" value="KOW"/>
    <property type="match status" value="1"/>
</dbReference>
<dbReference type="SMART" id="SM00739">
    <property type="entry name" value="KOW"/>
    <property type="match status" value="1"/>
</dbReference>
<dbReference type="InterPro" id="IPR005825">
    <property type="entry name" value="Ribosomal_uL24_CS"/>
</dbReference>
<dbReference type="AlphaFoldDB" id="A0A1G2R3K1"/>
<dbReference type="EMBL" id="MHTW01000012">
    <property type="protein sequence ID" value="OHA67435.1"/>
    <property type="molecule type" value="Genomic_DNA"/>
</dbReference>
<dbReference type="NCBIfam" id="TIGR01079">
    <property type="entry name" value="rplX_bact"/>
    <property type="match status" value="1"/>
</dbReference>
<keyword evidence="2 5" id="KW-0689">Ribosomal protein</keyword>
<evidence type="ECO:0000313" key="10">
    <source>
        <dbReference type="Proteomes" id="UP000176901"/>
    </source>
</evidence>
<dbReference type="GO" id="GO:0003735">
    <property type="term" value="F:structural constituent of ribosome"/>
    <property type="evidence" value="ECO:0007669"/>
    <property type="project" value="InterPro"/>
</dbReference>
<proteinExistence type="inferred from homology"/>
<comment type="similarity">
    <text evidence="1 5 6">Belongs to the universal ribosomal protein uL24 family.</text>
</comment>
<evidence type="ECO:0000313" key="9">
    <source>
        <dbReference type="EMBL" id="OHA67435.1"/>
    </source>
</evidence>
<accession>A0A1G2R3K1</accession>
<dbReference type="HAMAP" id="MF_01326_B">
    <property type="entry name" value="Ribosomal_uL24_B"/>
    <property type="match status" value="1"/>
</dbReference>
<organism evidence="9 10">
    <name type="scientific">Candidatus Wildermuthbacteria bacterium RIFCSPHIGHO2_02_FULL_47_12</name>
    <dbReference type="NCBI Taxonomy" id="1802451"/>
    <lineage>
        <taxon>Bacteria</taxon>
        <taxon>Candidatus Wildermuthiibacteriota</taxon>
    </lineage>
</organism>
<feature type="domain" description="KOW" evidence="8">
    <location>
        <begin position="2"/>
        <end position="29"/>
    </location>
</feature>
<dbReference type="CDD" id="cd06089">
    <property type="entry name" value="KOW_RPL26"/>
    <property type="match status" value="1"/>
</dbReference>
<dbReference type="GO" id="GO:0019843">
    <property type="term" value="F:rRNA binding"/>
    <property type="evidence" value="ECO:0007669"/>
    <property type="project" value="UniProtKB-UniRule"/>
</dbReference>
<dbReference type="Pfam" id="PF17136">
    <property type="entry name" value="ribosomal_L24"/>
    <property type="match status" value="1"/>
</dbReference>
<dbReference type="GO" id="GO:0005840">
    <property type="term" value="C:ribosome"/>
    <property type="evidence" value="ECO:0007669"/>
    <property type="project" value="UniProtKB-KW"/>
</dbReference>
<comment type="function">
    <text evidence="5">One of the proteins that surrounds the polypeptide exit tunnel on the outside of the subunit.</text>
</comment>